<reference evidence="1 2" key="1">
    <citation type="submission" date="2015-05" db="EMBL/GenBank/DDBJ databases">
        <title>Distinctive expansion of gene families associated with plant cell wall degradation and secondary metabolism in the genomes of grapevine trunk pathogens.</title>
        <authorList>
            <person name="Lawrence D.P."/>
            <person name="Travadon R."/>
            <person name="Rolshausen P.E."/>
            <person name="Baumgartner K."/>
        </authorList>
    </citation>
    <scope>NUCLEOTIDE SEQUENCE [LARGE SCALE GENOMIC DNA]</scope>
    <source>
        <strain evidence="1">DA912</strain>
    </source>
</reference>
<comment type="caution">
    <text evidence="1">The sequence shown here is derived from an EMBL/GenBank/DDBJ whole genome shotgun (WGS) entry which is preliminary data.</text>
</comment>
<name>A0A0G2HDH1_9PEZI</name>
<gene>
    <name evidence="1" type="ORF">UCDDA912_g06807</name>
</gene>
<dbReference type="AlphaFoldDB" id="A0A0G2HDH1"/>
<dbReference type="OrthoDB" id="268400at2759"/>
<dbReference type="STRING" id="1214573.A0A0G2HDH1"/>
<evidence type="ECO:0000313" key="2">
    <source>
        <dbReference type="Proteomes" id="UP000034680"/>
    </source>
</evidence>
<proteinExistence type="predicted"/>
<accession>A0A0G2HDH1</accession>
<keyword evidence="2" id="KW-1185">Reference proteome</keyword>
<reference evidence="1 2" key="2">
    <citation type="submission" date="2015-05" db="EMBL/GenBank/DDBJ databases">
        <authorList>
            <person name="Morales-Cruz A."/>
            <person name="Amrine K.C."/>
            <person name="Cantu D."/>
        </authorList>
    </citation>
    <scope>NUCLEOTIDE SEQUENCE [LARGE SCALE GENOMIC DNA]</scope>
    <source>
        <strain evidence="1">DA912</strain>
    </source>
</reference>
<evidence type="ECO:0000313" key="1">
    <source>
        <dbReference type="EMBL" id="KKY33208.1"/>
    </source>
</evidence>
<protein>
    <submittedName>
        <fullName evidence="1">Putative major facilitator superfamily transporter</fullName>
    </submittedName>
</protein>
<organism evidence="1 2">
    <name type="scientific">Diaporthe ampelina</name>
    <dbReference type="NCBI Taxonomy" id="1214573"/>
    <lineage>
        <taxon>Eukaryota</taxon>
        <taxon>Fungi</taxon>
        <taxon>Dikarya</taxon>
        <taxon>Ascomycota</taxon>
        <taxon>Pezizomycotina</taxon>
        <taxon>Sordariomycetes</taxon>
        <taxon>Sordariomycetidae</taxon>
        <taxon>Diaporthales</taxon>
        <taxon>Diaporthaceae</taxon>
        <taxon>Diaporthe</taxon>
    </lineage>
</organism>
<sequence>MASDTVVEESPRVVSPASTAEFYDAPMSPLQKEVSAEALVVGTTQLFENDSIRFVPMPTPSPKDPLNLPQWRKWAAVGALSLFGALALAAENVIGAMIPVFVLEYAGVDPKVLGQEQQGGGSGGSPLMSGMGGPPLWKVSLLASLPLLVNGIAS</sequence>
<dbReference type="EMBL" id="LCUC01000251">
    <property type="protein sequence ID" value="KKY33208.1"/>
    <property type="molecule type" value="Genomic_DNA"/>
</dbReference>
<dbReference type="Proteomes" id="UP000034680">
    <property type="component" value="Unassembled WGS sequence"/>
</dbReference>